<dbReference type="Proteomes" id="UP000286715">
    <property type="component" value="Unassembled WGS sequence"/>
</dbReference>
<dbReference type="EMBL" id="BHZE01000001">
    <property type="protein sequence ID" value="GCD76711.1"/>
    <property type="molecule type" value="Genomic_DNA"/>
</dbReference>
<comment type="caution">
    <text evidence="3">The sequence shown here is derived from an EMBL/GenBank/DDBJ whole genome shotgun (WGS) entry which is preliminary data.</text>
</comment>
<name>A0A401XI83_9FLAO</name>
<accession>A0A401XI83</accession>
<dbReference type="Gene3D" id="3.20.20.140">
    <property type="entry name" value="Metal-dependent hydrolases"/>
    <property type="match status" value="2"/>
</dbReference>
<evidence type="ECO:0000256" key="1">
    <source>
        <dbReference type="SAM" id="MobiDB-lite"/>
    </source>
</evidence>
<feature type="region of interest" description="Disordered" evidence="1">
    <location>
        <begin position="103"/>
        <end position="127"/>
    </location>
</feature>
<evidence type="ECO:0000259" key="2">
    <source>
        <dbReference type="Pfam" id="PF01979"/>
    </source>
</evidence>
<dbReference type="SUPFAM" id="SSF51338">
    <property type="entry name" value="Composite domain of metallo-dependent hydrolases"/>
    <property type="match status" value="2"/>
</dbReference>
<dbReference type="OrthoDB" id="9802793at2"/>
<reference evidence="3 4" key="1">
    <citation type="submission" date="2018-11" db="EMBL/GenBank/DDBJ databases">
        <title>Schleiferia aggregans sp. nov., a moderately thermophilic heterotrophic bacterium isolated from microbial mats at a terrestrial hot spring.</title>
        <authorList>
            <person name="Iino T."/>
            <person name="Ohkuma M."/>
            <person name="Haruta S."/>
        </authorList>
    </citation>
    <scope>NUCLEOTIDE SEQUENCE [LARGE SCALE GENOMIC DNA]</scope>
    <source>
        <strain evidence="3 4">LA</strain>
    </source>
</reference>
<dbReference type="AlphaFoldDB" id="A0A401XI83"/>
<sequence>MTIRQILWQLVLVIAWLTGTAQIQQPIGGITETDELTVVYTNALVITEPGAAPEKLNIAVRKGKIIRVSAQPPQPGEVVVDCNGMYIYPGFIDLVSQYGIEAEPASTSPSRRRTSSQPIQYDRQRTGARHWNDAIRSEYHSYEDFEYSKKEAEEWQKAGFTAVLSHRNDGIARGSGSLVLTGNGRENQLMLRERASMHYSFSKGSSKQPYPTSLMGAIALLRQLYSDADWYRKGGRDGEINLAIAAEAAALGLPMLFETRDLYDLWRASELGKPFNRSFILYGTGREYQRAKEIKQMNTKLILPMTLPKVPDVSSPYDHRHLTWEKLAHWEMAPFNPFVLRKEGVEFAFTTKGLKNKTELWKSIAEFLKSGLDTTYALAALTTVPANMINASDVLGKIKPGYAAAFIGLEKPFGDANNKVLLHVSYATNIYDPIIKPSAGVYEVKMADSTAKLLIYSTPTKPKIKWATKDTTDVEYTLSLYSISLRIPINKKEKKYRVLEGTFTPSSISGQYLDEGARLQNWSATRVSDLPDTAQKKNDSIQPLPGYMKYPFTAWGLDKPAEQEFLHIKGATLWTSERDGKLENADIIIRNGKIQAIGTYLRTPAGAAVWEAKGLHVTPGIIDEHSHIAISRGVNEGSHSITSEVRIGDVLNPDDINIYRQLAGGVTAAQLLHGSANAIGGQNALIKLRWGALPDEMKMAGASGFIKFALGENVKQSNWGDQAVTRFPQTRMGVEQVYADAFNRAKEYEARKKAAAKAKIPFRTDYQLEALVEILNGTRHITCHSYVQSEINMLMKLADSLGFKVNTFTHILEGYKVADKMKAHGANASSFSDWWAYKWEVKEAIPFNAAILHRVGVNTAINSDDAEMGRRLNQEAAKVVKYGGLPETEALAMVTINPARMLHIDHLTGSLKVGKDADIVVWSGHPLLSSSYPLATFVDGKRLYDYTAQKAKEEAIRAEKNRLIQKALAAIASGKEKESIKPDANFMYHCETIIQYDAHENE</sequence>
<dbReference type="PANTHER" id="PTHR43135:SF3">
    <property type="entry name" value="ALPHA-D-RIBOSE 1-METHYLPHOSPHONATE 5-TRIPHOSPHATE DIPHOSPHATASE"/>
    <property type="match status" value="1"/>
</dbReference>
<gene>
    <name evidence="3" type="ORF">JCM31826_01930</name>
</gene>
<protein>
    <submittedName>
        <fullName evidence="3">Periplasmic amidohydrolase</fullName>
    </submittedName>
</protein>
<dbReference type="InterPro" id="IPR051781">
    <property type="entry name" value="Metallo-dep_Hydrolase"/>
</dbReference>
<keyword evidence="3" id="KW-0378">Hydrolase</keyword>
<dbReference type="RefSeq" id="WP_124396785.1">
    <property type="nucleotide sequence ID" value="NZ_BHZE01000001.1"/>
</dbReference>
<dbReference type="SUPFAM" id="SSF51556">
    <property type="entry name" value="Metallo-dependent hydrolases"/>
    <property type="match status" value="2"/>
</dbReference>
<feature type="domain" description="Amidohydrolase-related" evidence="2">
    <location>
        <begin position="617"/>
        <end position="939"/>
    </location>
</feature>
<evidence type="ECO:0000313" key="3">
    <source>
        <dbReference type="EMBL" id="GCD76711.1"/>
    </source>
</evidence>
<keyword evidence="4" id="KW-1185">Reference proteome</keyword>
<evidence type="ECO:0000313" key="4">
    <source>
        <dbReference type="Proteomes" id="UP000286715"/>
    </source>
</evidence>
<dbReference type="PANTHER" id="PTHR43135">
    <property type="entry name" value="ALPHA-D-RIBOSE 1-METHYLPHOSPHONATE 5-TRIPHOSPHATE DIPHOSPHATASE"/>
    <property type="match status" value="1"/>
</dbReference>
<dbReference type="InterPro" id="IPR032466">
    <property type="entry name" value="Metal_Hydrolase"/>
</dbReference>
<dbReference type="GO" id="GO:0016810">
    <property type="term" value="F:hydrolase activity, acting on carbon-nitrogen (but not peptide) bonds"/>
    <property type="evidence" value="ECO:0007669"/>
    <property type="project" value="InterPro"/>
</dbReference>
<proteinExistence type="predicted"/>
<dbReference type="Pfam" id="PF01979">
    <property type="entry name" value="Amidohydro_1"/>
    <property type="match status" value="1"/>
</dbReference>
<organism evidence="3 4">
    <name type="scientific">Thermaurantimonas aggregans</name>
    <dbReference type="NCBI Taxonomy" id="2173829"/>
    <lineage>
        <taxon>Bacteria</taxon>
        <taxon>Pseudomonadati</taxon>
        <taxon>Bacteroidota</taxon>
        <taxon>Flavobacteriia</taxon>
        <taxon>Flavobacteriales</taxon>
        <taxon>Schleiferiaceae</taxon>
        <taxon>Thermaurantimonas</taxon>
    </lineage>
</organism>
<dbReference type="InterPro" id="IPR006680">
    <property type="entry name" value="Amidohydro-rel"/>
</dbReference>
<dbReference type="CDD" id="cd01309">
    <property type="entry name" value="Met_dep_hydrolase_C"/>
    <property type="match status" value="1"/>
</dbReference>
<dbReference type="InterPro" id="IPR011059">
    <property type="entry name" value="Metal-dep_hydrolase_composite"/>
</dbReference>